<dbReference type="OrthoDB" id="4337153at2"/>
<dbReference type="Proteomes" id="UP000267900">
    <property type="component" value="Chromosome"/>
</dbReference>
<dbReference type="RefSeq" id="WP_126913850.1">
    <property type="nucleotide sequence ID" value="NZ_CP034587.1"/>
</dbReference>
<evidence type="ECO:0000313" key="2">
    <source>
        <dbReference type="Proteomes" id="UP000267900"/>
    </source>
</evidence>
<reference evidence="1 2" key="1">
    <citation type="submission" date="2018-12" db="EMBL/GenBank/DDBJ databases">
        <title>The whole draft genome of Streptomyce luteoverticillatus CGMCC 15060.</title>
        <authorList>
            <person name="Feng Z."/>
            <person name="Chen G."/>
            <person name="Zhang J."/>
            <person name="Zhu H."/>
            <person name="Yu X."/>
            <person name="Zhang W."/>
            <person name="Zhang X."/>
        </authorList>
    </citation>
    <scope>NUCLEOTIDE SEQUENCE [LARGE SCALE GENOMIC DNA]</scope>
    <source>
        <strain evidence="1 2">CGMCC 15060</strain>
    </source>
</reference>
<keyword evidence="2" id="KW-1185">Reference proteome</keyword>
<evidence type="ECO:0000313" key="1">
    <source>
        <dbReference type="EMBL" id="AZQ71294.1"/>
    </source>
</evidence>
<dbReference type="EMBL" id="CP034587">
    <property type="protein sequence ID" value="AZQ71294.1"/>
    <property type="molecule type" value="Genomic_DNA"/>
</dbReference>
<proteinExistence type="predicted"/>
<protein>
    <submittedName>
        <fullName evidence="1">Uncharacterized protein</fullName>
    </submittedName>
</protein>
<organism evidence="1 2">
    <name type="scientific">Streptomyces luteoverticillatus</name>
    <name type="common">Streptoverticillium luteoverticillatus</name>
    <dbReference type="NCBI Taxonomy" id="66425"/>
    <lineage>
        <taxon>Bacteria</taxon>
        <taxon>Bacillati</taxon>
        <taxon>Actinomycetota</taxon>
        <taxon>Actinomycetes</taxon>
        <taxon>Kitasatosporales</taxon>
        <taxon>Streptomycetaceae</taxon>
        <taxon>Streptomyces</taxon>
    </lineage>
</organism>
<accession>A0A3S9PG48</accession>
<dbReference type="AlphaFoldDB" id="A0A3S9PG48"/>
<sequence length="63" mass="7436">MRLLAYMLRHGDLMDHGRDRREVSEIRRRGHDVIVVFKEGEPVRVGREDSVTVRRGWSYGDGR</sequence>
<gene>
    <name evidence="1" type="ORF">EKH77_08770</name>
</gene>
<name>A0A3S9PG48_STRLT</name>